<name>A0A6C0F5G9_9ZZZZ</name>
<sequence>MELSNIYINDNILFIIFRKLPLIDMIRFSHVNKITYNIFYNSNKSLIYNYINDDYKRFYALLNMYKYEFDEISQMGLQSIMNMKTIMTDNDKIYYDLRYLFELVNKGFIVTTELDNSRLDKRIILIMIKAMKRCISFNRFETIMKIYNEPILYSLRRNINVQRPKDFLFLKP</sequence>
<dbReference type="InterPro" id="IPR001810">
    <property type="entry name" value="F-box_dom"/>
</dbReference>
<dbReference type="Pfam" id="PF00646">
    <property type="entry name" value="F-box"/>
    <property type="match status" value="1"/>
</dbReference>
<evidence type="ECO:0000259" key="1">
    <source>
        <dbReference type="Pfam" id="PF00646"/>
    </source>
</evidence>
<proteinExistence type="predicted"/>
<feature type="domain" description="F-box" evidence="1">
    <location>
        <begin position="10"/>
        <end position="42"/>
    </location>
</feature>
<protein>
    <recommendedName>
        <fullName evidence="1">F-box domain-containing protein</fullName>
    </recommendedName>
</protein>
<dbReference type="AlphaFoldDB" id="A0A6C0F5G9"/>
<reference evidence="2" key="1">
    <citation type="journal article" date="2020" name="Nature">
        <title>Giant virus diversity and host interactions through global metagenomics.</title>
        <authorList>
            <person name="Schulz F."/>
            <person name="Roux S."/>
            <person name="Paez-Espino D."/>
            <person name="Jungbluth S."/>
            <person name="Walsh D.A."/>
            <person name="Denef V.J."/>
            <person name="McMahon K.D."/>
            <person name="Konstantinidis K.T."/>
            <person name="Eloe-Fadrosh E.A."/>
            <person name="Kyrpides N.C."/>
            <person name="Woyke T."/>
        </authorList>
    </citation>
    <scope>NUCLEOTIDE SEQUENCE</scope>
    <source>
        <strain evidence="2">GVMAG-S-ERX555931-87</strain>
    </source>
</reference>
<accession>A0A6C0F5G9</accession>
<organism evidence="2">
    <name type="scientific">viral metagenome</name>
    <dbReference type="NCBI Taxonomy" id="1070528"/>
    <lineage>
        <taxon>unclassified sequences</taxon>
        <taxon>metagenomes</taxon>
        <taxon>organismal metagenomes</taxon>
    </lineage>
</organism>
<evidence type="ECO:0000313" key="2">
    <source>
        <dbReference type="EMBL" id="QHT36412.1"/>
    </source>
</evidence>
<dbReference type="EMBL" id="MN738742">
    <property type="protein sequence ID" value="QHT36412.1"/>
    <property type="molecule type" value="Genomic_DNA"/>
</dbReference>